<feature type="region of interest" description="Disordered" evidence="1">
    <location>
        <begin position="1"/>
        <end position="20"/>
    </location>
</feature>
<organism evidence="2 3">
    <name type="scientific">Arthrobotrys conoides</name>
    <dbReference type="NCBI Taxonomy" id="74498"/>
    <lineage>
        <taxon>Eukaryota</taxon>
        <taxon>Fungi</taxon>
        <taxon>Dikarya</taxon>
        <taxon>Ascomycota</taxon>
        <taxon>Pezizomycotina</taxon>
        <taxon>Orbiliomycetes</taxon>
        <taxon>Orbiliales</taxon>
        <taxon>Orbiliaceae</taxon>
        <taxon>Arthrobotrys</taxon>
    </lineage>
</organism>
<feature type="region of interest" description="Disordered" evidence="1">
    <location>
        <begin position="81"/>
        <end position="103"/>
    </location>
</feature>
<dbReference type="EMBL" id="JAVHJM010000002">
    <property type="protein sequence ID" value="KAK6518809.1"/>
    <property type="molecule type" value="Genomic_DNA"/>
</dbReference>
<proteinExistence type="predicted"/>
<name>A0AAN8NF09_9PEZI</name>
<dbReference type="Proteomes" id="UP001307849">
    <property type="component" value="Unassembled WGS sequence"/>
</dbReference>
<reference evidence="2 3" key="1">
    <citation type="submission" date="2019-10" db="EMBL/GenBank/DDBJ databases">
        <authorList>
            <person name="Palmer J.M."/>
        </authorList>
    </citation>
    <scope>NUCLEOTIDE SEQUENCE [LARGE SCALE GENOMIC DNA]</scope>
    <source>
        <strain evidence="2 3">TWF506</strain>
    </source>
</reference>
<evidence type="ECO:0000313" key="3">
    <source>
        <dbReference type="Proteomes" id="UP001307849"/>
    </source>
</evidence>
<feature type="compositionally biased region" description="Polar residues" evidence="1">
    <location>
        <begin position="1"/>
        <end position="10"/>
    </location>
</feature>
<evidence type="ECO:0000313" key="2">
    <source>
        <dbReference type="EMBL" id="KAK6518809.1"/>
    </source>
</evidence>
<protein>
    <submittedName>
        <fullName evidence="2">Uncharacterized protein</fullName>
    </submittedName>
</protein>
<sequence>MKCSSNSSSLSREHGNDTGYNCSRGVHQLRWGFRPIKVSSNSDSMAFSDPSGDQYAKTNKPKRLYHCRTIIWIPVVSDEVDEHGEDPGGESETVFWWGSGVEH</sequence>
<accession>A0AAN8NF09</accession>
<evidence type="ECO:0000256" key="1">
    <source>
        <dbReference type="SAM" id="MobiDB-lite"/>
    </source>
</evidence>
<gene>
    <name evidence="2" type="ORF">TWF506_005944</name>
</gene>
<keyword evidence="3" id="KW-1185">Reference proteome</keyword>
<comment type="caution">
    <text evidence="2">The sequence shown here is derived from an EMBL/GenBank/DDBJ whole genome shotgun (WGS) entry which is preliminary data.</text>
</comment>
<dbReference type="AlphaFoldDB" id="A0AAN8NF09"/>